<dbReference type="Proteomes" id="UP001295469">
    <property type="component" value="Chromosome C07"/>
</dbReference>
<reference evidence="2" key="2">
    <citation type="submission" date="2014-06" db="EMBL/GenBank/DDBJ databases">
        <authorList>
            <person name="Genoscope - CEA"/>
        </authorList>
    </citation>
    <scope>NUCLEOTIDE SEQUENCE</scope>
</reference>
<reference evidence="2" key="1">
    <citation type="journal article" date="2014" name="Science">
        <title>Plant genetics. Early allopolyploid evolution in the post-Neolithic Brassica napus oilseed genome.</title>
        <authorList>
            <person name="Chalhoub B."/>
            <person name="Denoeud F."/>
            <person name="Liu S."/>
            <person name="Parkin I.A."/>
            <person name="Tang H."/>
            <person name="Wang X."/>
            <person name="Chiquet J."/>
            <person name="Belcram H."/>
            <person name="Tong C."/>
            <person name="Samans B."/>
            <person name="Correa M."/>
            <person name="Da Silva C."/>
            <person name="Just J."/>
            <person name="Falentin C."/>
            <person name="Koh C.S."/>
            <person name="Le Clainche I."/>
            <person name="Bernard M."/>
            <person name="Bento P."/>
            <person name="Noel B."/>
            <person name="Labadie K."/>
            <person name="Alberti A."/>
            <person name="Charles M."/>
            <person name="Arnaud D."/>
            <person name="Guo H."/>
            <person name="Daviaud C."/>
            <person name="Alamery S."/>
            <person name="Jabbari K."/>
            <person name="Zhao M."/>
            <person name="Edger P.P."/>
            <person name="Chelaifa H."/>
            <person name="Tack D."/>
            <person name="Lassalle G."/>
            <person name="Mestiri I."/>
            <person name="Schnel N."/>
            <person name="Le Paslier M.C."/>
            <person name="Fan G."/>
            <person name="Renault V."/>
            <person name="Bayer P.E."/>
            <person name="Golicz A.A."/>
            <person name="Manoli S."/>
            <person name="Lee T.H."/>
            <person name="Thi V.H."/>
            <person name="Chalabi S."/>
            <person name="Hu Q."/>
            <person name="Fan C."/>
            <person name="Tollenaere R."/>
            <person name="Lu Y."/>
            <person name="Battail C."/>
            <person name="Shen J."/>
            <person name="Sidebottom C.H."/>
            <person name="Wang X."/>
            <person name="Canaguier A."/>
            <person name="Chauveau A."/>
            <person name="Berard A."/>
            <person name="Deniot G."/>
            <person name="Guan M."/>
            <person name="Liu Z."/>
            <person name="Sun F."/>
            <person name="Lim Y.P."/>
            <person name="Lyons E."/>
            <person name="Town C.D."/>
            <person name="Bancroft I."/>
            <person name="Wang X."/>
            <person name="Meng J."/>
            <person name="Ma J."/>
            <person name="Pires J.C."/>
            <person name="King G.J."/>
            <person name="Brunel D."/>
            <person name="Delourme R."/>
            <person name="Renard M."/>
            <person name="Aury J.M."/>
            <person name="Adams K.L."/>
            <person name="Batley J."/>
            <person name="Snowdon R.J."/>
            <person name="Tost J."/>
            <person name="Edwards D."/>
            <person name="Zhou Y."/>
            <person name="Hua W."/>
            <person name="Sharpe A.G."/>
            <person name="Paterson A.H."/>
            <person name="Guan C."/>
            <person name="Wincker P."/>
        </authorList>
    </citation>
    <scope>NUCLEOTIDE SEQUENCE [LARGE SCALE GENOMIC DNA]</scope>
</reference>
<gene>
    <name evidence="2" type="primary">BnaAnng39010D</name>
    <name evidence="1" type="ORF">DARMORV10_C07P26040.1</name>
    <name evidence="2" type="ORF">GSBRNA2T00020829001</name>
</gene>
<organism evidence="2">
    <name type="scientific">Brassica napus</name>
    <name type="common">Rape</name>
    <dbReference type="NCBI Taxonomy" id="3708"/>
    <lineage>
        <taxon>Eukaryota</taxon>
        <taxon>Viridiplantae</taxon>
        <taxon>Streptophyta</taxon>
        <taxon>Embryophyta</taxon>
        <taxon>Tracheophyta</taxon>
        <taxon>Spermatophyta</taxon>
        <taxon>Magnoliopsida</taxon>
        <taxon>eudicotyledons</taxon>
        <taxon>Gunneridae</taxon>
        <taxon>Pentapetalae</taxon>
        <taxon>rosids</taxon>
        <taxon>malvids</taxon>
        <taxon>Brassicales</taxon>
        <taxon>Brassicaceae</taxon>
        <taxon>Brassiceae</taxon>
        <taxon>Brassica</taxon>
    </lineage>
</organism>
<sequence>MNRNTINAAVDSDLVAVSSSYGSRSTVTLDANLSNSLTLPMARRSCGPIERPTLQRILEAATVVFFICFKED</sequence>
<dbReference type="EMBL" id="HG994371">
    <property type="protein sequence ID" value="CAF1987422.1"/>
    <property type="molecule type" value="Genomic_DNA"/>
</dbReference>
<evidence type="ECO:0000313" key="1">
    <source>
        <dbReference type="EMBL" id="CAF1987422.1"/>
    </source>
</evidence>
<name>A0A078K262_BRANA</name>
<dbReference type="AlphaFoldDB" id="A0A078K262"/>
<dbReference type="EMBL" id="LK047819">
    <property type="protein sequence ID" value="CDY71856.1"/>
    <property type="molecule type" value="Genomic_DNA"/>
</dbReference>
<protein>
    <submittedName>
        <fullName evidence="1">(rape) hypothetical protein</fullName>
    </submittedName>
    <submittedName>
        <fullName evidence="2">BnaAnng39010D protein</fullName>
    </submittedName>
</protein>
<reference evidence="1" key="3">
    <citation type="submission" date="2021-01" db="EMBL/GenBank/DDBJ databases">
        <authorList>
            <consortium name="Genoscope - CEA"/>
            <person name="William W."/>
        </authorList>
    </citation>
    <scope>NUCLEOTIDE SEQUENCE</scope>
</reference>
<proteinExistence type="predicted"/>
<accession>A0A078K262</accession>
<evidence type="ECO:0000313" key="2">
    <source>
        <dbReference type="EMBL" id="CDY71856.1"/>
    </source>
</evidence>
<dbReference type="PaxDb" id="3708-A0A078K262"/>
<dbReference type="Gramene" id="CDY71856">
    <property type="protein sequence ID" value="CDY71856"/>
    <property type="gene ID" value="GSBRNA2T00020829001"/>
</dbReference>